<proteinExistence type="predicted"/>
<name>A0A3S0V6Y0_9PROT</name>
<dbReference type="EMBL" id="RZIJ01000007">
    <property type="protein sequence ID" value="RUQ72127.1"/>
    <property type="molecule type" value="Genomic_DNA"/>
</dbReference>
<dbReference type="Proteomes" id="UP000280346">
    <property type="component" value="Unassembled WGS sequence"/>
</dbReference>
<sequence length="63" mass="7024">MIRPEAIADAIGIVTWPTIVRLLRAETRALSSKDFIVTARGMDYDHARIILAKPCCRSSLPSR</sequence>
<keyword evidence="2" id="KW-1185">Reference proteome</keyword>
<accession>A0A3S0V6Y0</accession>
<dbReference type="RefSeq" id="WP_211098929.1">
    <property type="nucleotide sequence ID" value="NZ_JBNPXW010000005.1"/>
</dbReference>
<protein>
    <submittedName>
        <fullName evidence="1">Uncharacterized protein</fullName>
    </submittedName>
</protein>
<dbReference type="AlphaFoldDB" id="A0A3S0V6Y0"/>
<comment type="caution">
    <text evidence="1">The sequence shown here is derived from an EMBL/GenBank/DDBJ whole genome shotgun (WGS) entry which is preliminary data.</text>
</comment>
<gene>
    <name evidence="1" type="ORF">EJ913_11240</name>
</gene>
<evidence type="ECO:0000313" key="1">
    <source>
        <dbReference type="EMBL" id="RUQ72127.1"/>
    </source>
</evidence>
<organism evidence="1 2">
    <name type="scientific">Azospirillum doebereinerae</name>
    <dbReference type="NCBI Taxonomy" id="92933"/>
    <lineage>
        <taxon>Bacteria</taxon>
        <taxon>Pseudomonadati</taxon>
        <taxon>Pseudomonadota</taxon>
        <taxon>Alphaproteobacteria</taxon>
        <taxon>Rhodospirillales</taxon>
        <taxon>Azospirillaceae</taxon>
        <taxon>Azospirillum</taxon>
    </lineage>
</organism>
<reference evidence="1 2" key="1">
    <citation type="submission" date="2018-12" db="EMBL/GenBank/DDBJ databases">
        <authorList>
            <person name="Yang Y."/>
        </authorList>
    </citation>
    <scope>NUCLEOTIDE SEQUENCE [LARGE SCALE GENOMIC DNA]</scope>
    <source>
        <strain evidence="1 2">GSF71</strain>
    </source>
</reference>
<evidence type="ECO:0000313" key="2">
    <source>
        <dbReference type="Proteomes" id="UP000280346"/>
    </source>
</evidence>